<dbReference type="InterPro" id="IPR011051">
    <property type="entry name" value="RmlC_Cupin_sf"/>
</dbReference>
<dbReference type="SUPFAM" id="SSF51182">
    <property type="entry name" value="RmlC-like cupins"/>
    <property type="match status" value="1"/>
</dbReference>
<reference evidence="2" key="3">
    <citation type="submission" date="2015-04" db="UniProtKB">
        <authorList>
            <consortium name="EnsemblPlants"/>
        </authorList>
    </citation>
    <scope>IDENTIFICATION</scope>
</reference>
<reference evidence="3" key="2">
    <citation type="submission" date="2013-12" db="EMBL/GenBank/DDBJ databases">
        <authorList>
            <person name="Yu Y."/>
            <person name="Lee S."/>
            <person name="de Baynast K."/>
            <person name="Wissotski M."/>
            <person name="Liu L."/>
            <person name="Talag J."/>
            <person name="Goicoechea J."/>
            <person name="Angelova A."/>
            <person name="Jetty R."/>
            <person name="Kudrna D."/>
            <person name="Golser W."/>
            <person name="Rivera L."/>
            <person name="Zhang J."/>
            <person name="Wing R."/>
        </authorList>
    </citation>
    <scope>NUCLEOTIDE SEQUENCE</scope>
</reference>
<feature type="domain" description="Cupin type-1" evidence="1">
    <location>
        <begin position="2"/>
        <end position="154"/>
    </location>
</feature>
<evidence type="ECO:0000259" key="1">
    <source>
        <dbReference type="SMART" id="SM00835"/>
    </source>
</evidence>
<dbReference type="InterPro" id="IPR050253">
    <property type="entry name" value="Seed_Storage-Functional"/>
</dbReference>
<evidence type="ECO:0000313" key="2">
    <source>
        <dbReference type="EnsemblPlants" id="LPERR09G14750.1"/>
    </source>
</evidence>
<dbReference type="Gramene" id="LPERR09G14750.1">
    <property type="protein sequence ID" value="LPERR09G14750.1"/>
    <property type="gene ID" value="LPERR09G14750"/>
</dbReference>
<dbReference type="Proteomes" id="UP000032180">
    <property type="component" value="Chromosome 9"/>
</dbReference>
<accession>A0A0D9XGG7</accession>
<protein>
    <recommendedName>
        <fullName evidence="1">Cupin type-1 domain-containing protein</fullName>
    </recommendedName>
</protein>
<dbReference type="HOGENOM" id="CLU_026341_0_0_1"/>
<dbReference type="InterPro" id="IPR006045">
    <property type="entry name" value="Cupin_1"/>
</dbReference>
<dbReference type="InterPro" id="IPR014710">
    <property type="entry name" value="RmlC-like_jellyroll"/>
</dbReference>
<dbReference type="EnsemblPlants" id="LPERR09G14750.1">
    <property type="protein sequence ID" value="LPERR09G14750.1"/>
    <property type="gene ID" value="LPERR09G14750"/>
</dbReference>
<feature type="domain" description="Cupin type-1" evidence="1">
    <location>
        <begin position="187"/>
        <end position="333"/>
    </location>
</feature>
<dbReference type="Pfam" id="PF00190">
    <property type="entry name" value="Cupin_1"/>
    <property type="match status" value="2"/>
</dbReference>
<keyword evidence="3" id="KW-1185">Reference proteome</keyword>
<dbReference type="STRING" id="77586.A0A0D9XGG7"/>
<dbReference type="eggNOG" id="ENOG502SIPR">
    <property type="taxonomic scope" value="Eukaryota"/>
</dbReference>
<dbReference type="Gene3D" id="2.60.120.10">
    <property type="entry name" value="Jelly Rolls"/>
    <property type="match status" value="2"/>
</dbReference>
<evidence type="ECO:0000313" key="3">
    <source>
        <dbReference type="Proteomes" id="UP000032180"/>
    </source>
</evidence>
<dbReference type="PANTHER" id="PTHR31189:SF45">
    <property type="entry name" value="OS09G0552500 PROTEIN"/>
    <property type="match status" value="1"/>
</dbReference>
<name>A0A0D9XGG7_9ORYZ</name>
<organism evidence="2 3">
    <name type="scientific">Leersia perrieri</name>
    <dbReference type="NCBI Taxonomy" id="77586"/>
    <lineage>
        <taxon>Eukaryota</taxon>
        <taxon>Viridiplantae</taxon>
        <taxon>Streptophyta</taxon>
        <taxon>Embryophyta</taxon>
        <taxon>Tracheophyta</taxon>
        <taxon>Spermatophyta</taxon>
        <taxon>Magnoliopsida</taxon>
        <taxon>Liliopsida</taxon>
        <taxon>Poales</taxon>
        <taxon>Poaceae</taxon>
        <taxon>BOP clade</taxon>
        <taxon>Oryzoideae</taxon>
        <taxon>Oryzeae</taxon>
        <taxon>Oryzinae</taxon>
        <taxon>Leersia</taxon>
    </lineage>
</organism>
<dbReference type="AlphaFoldDB" id="A0A0D9XGG7"/>
<proteinExistence type="predicted"/>
<sequence length="337" mass="34152">MAGKPLVENDAGSYLAWSGKEVAGEKLGCGVLVLKPLGFALPHYADSGKFGYVLGGSAVVGVLTVGVHAEEKVARLVSGDVIAVRAGEVSWWYNDAEEDGDDVTIVFMGDTSGAVSPGDITYFLLAGTNSVLGSLDAALLAAAASSSTSPEQANGAFRSQPATLLTRLRRGVVVVRPREHDRHGLVVNAGAAGASGETRTVITAAQLPALGEIGISVGITRVDEAGGVVGPWVVRDGASQAVYVARGSGRIQVAGAGGATTLVDEDVAAGGMIVVPRYAVALVGAGAGGMELVSLIKSPRAEVEHFTGKGSVLGGLSPEIVEAALNVSTELVEKLRK</sequence>
<dbReference type="PANTHER" id="PTHR31189">
    <property type="entry name" value="OS03G0336100 PROTEIN-RELATED"/>
    <property type="match status" value="1"/>
</dbReference>
<dbReference type="SMART" id="SM00835">
    <property type="entry name" value="Cupin_1"/>
    <property type="match status" value="2"/>
</dbReference>
<reference evidence="2 3" key="1">
    <citation type="submission" date="2012-08" db="EMBL/GenBank/DDBJ databases">
        <title>Oryza genome evolution.</title>
        <authorList>
            <person name="Wing R.A."/>
        </authorList>
    </citation>
    <scope>NUCLEOTIDE SEQUENCE</scope>
</reference>